<evidence type="ECO:0000313" key="2">
    <source>
        <dbReference type="Proteomes" id="UP000589085"/>
    </source>
</evidence>
<protein>
    <submittedName>
        <fullName evidence="1">Nucleotidyl transferase AbiEii/AbiGii toxin family protein</fullName>
    </submittedName>
</protein>
<organism evidence="1 2">
    <name type="scientific">Gluconacetobacter sacchari</name>
    <dbReference type="NCBI Taxonomy" id="92759"/>
    <lineage>
        <taxon>Bacteria</taxon>
        <taxon>Pseudomonadati</taxon>
        <taxon>Pseudomonadota</taxon>
        <taxon>Alphaproteobacteria</taxon>
        <taxon>Acetobacterales</taxon>
        <taxon>Acetobacteraceae</taxon>
        <taxon>Gluconacetobacter</taxon>
    </lineage>
</organism>
<dbReference type="Pfam" id="PF08843">
    <property type="entry name" value="AbiEii"/>
    <property type="match status" value="1"/>
</dbReference>
<evidence type="ECO:0000313" key="1">
    <source>
        <dbReference type="EMBL" id="MBB2158973.1"/>
    </source>
</evidence>
<dbReference type="Proteomes" id="UP000589085">
    <property type="component" value="Unassembled WGS sequence"/>
</dbReference>
<accession>A0A7W4I9X8</accession>
<name>A0A7W4I9X8_9PROT</name>
<dbReference type="InterPro" id="IPR014942">
    <property type="entry name" value="AbiEii"/>
</dbReference>
<comment type="caution">
    <text evidence="1">The sequence shown here is derived from an EMBL/GenBank/DDBJ whole genome shotgun (WGS) entry which is preliminary data.</text>
</comment>
<dbReference type="GO" id="GO:0016740">
    <property type="term" value="F:transferase activity"/>
    <property type="evidence" value="ECO:0007669"/>
    <property type="project" value="UniProtKB-KW"/>
</dbReference>
<keyword evidence="1" id="KW-0808">Transferase</keyword>
<reference evidence="1 2" key="1">
    <citation type="submission" date="2020-04" db="EMBL/GenBank/DDBJ databases">
        <title>Description of novel Gluconacetobacter.</title>
        <authorList>
            <person name="Sombolestani A."/>
        </authorList>
    </citation>
    <scope>NUCLEOTIDE SEQUENCE [LARGE SCALE GENOMIC DNA]</scope>
    <source>
        <strain evidence="1 2">LMG 19747</strain>
    </source>
</reference>
<dbReference type="AlphaFoldDB" id="A0A7W4I9X8"/>
<proteinExistence type="predicted"/>
<gene>
    <name evidence="1" type="ORF">HLH48_02085</name>
</gene>
<dbReference type="EMBL" id="JABEQJ010000002">
    <property type="protein sequence ID" value="MBB2158973.1"/>
    <property type="molecule type" value="Genomic_DNA"/>
</dbReference>
<dbReference type="RefSeq" id="WP_182995845.1">
    <property type="nucleotide sequence ID" value="NZ_JABEQJ010000002.1"/>
</dbReference>
<sequence length="254" mass="28095">MGAGSQRWQGSRWFELLPDAIRILDAAGHKDWTFGGGTALALWLDHRVSYDIDIFTRGSLIHLTSQFCPETKRVLGADGQSQFPGHYLKLELEGGEIDFLTPPPLTRSPTQEMRLEDILAHADVVDAGPAGDRIINVEVPTEILTRKIMFRGQGFKPRDVFDLAASLRWSPDVLVPAVEVFKVQPDALEQLGTRLTMMRPVYEKQAQEVINPRPGYEYLLSVDAIDLSLAGISRIKGMVVEPDPGLEPGPALSP</sequence>